<dbReference type="AlphaFoldDB" id="A0A0W0TK20"/>
<evidence type="ECO:0000313" key="4">
    <source>
        <dbReference type="Proteomes" id="UP000054785"/>
    </source>
</evidence>
<keyword evidence="2" id="KW-1133">Transmembrane helix</keyword>
<keyword evidence="2" id="KW-0812">Transmembrane</keyword>
<dbReference type="STRING" id="45065.Lgee_2231"/>
<protein>
    <recommendedName>
        <fullName evidence="5">Endonuclease/exonuclease/phosphatase domain-containing protein</fullName>
    </recommendedName>
</protein>
<accession>A0A0W0TK20</accession>
<feature type="region of interest" description="Disordered" evidence="1">
    <location>
        <begin position="539"/>
        <end position="600"/>
    </location>
</feature>
<reference evidence="3 4" key="1">
    <citation type="submission" date="2015-11" db="EMBL/GenBank/DDBJ databases">
        <title>Genomic analysis of 38 Legionella species identifies large and diverse effector repertoires.</title>
        <authorList>
            <person name="Burstein D."/>
            <person name="Amaro F."/>
            <person name="Zusman T."/>
            <person name="Lifshitz Z."/>
            <person name="Cohen O."/>
            <person name="Gilbert J.A."/>
            <person name="Pupko T."/>
            <person name="Shuman H.A."/>
            <person name="Segal G."/>
        </authorList>
    </citation>
    <scope>NUCLEOTIDE SEQUENCE [LARGE SCALE GENOMIC DNA]</scope>
    <source>
        <strain evidence="3 4">ATCC 49504</strain>
    </source>
</reference>
<dbReference type="EMBL" id="LNYC01000077">
    <property type="protein sequence ID" value="KTC95851.1"/>
    <property type="molecule type" value="Genomic_DNA"/>
</dbReference>
<evidence type="ECO:0000313" key="3">
    <source>
        <dbReference type="EMBL" id="KTC95851.1"/>
    </source>
</evidence>
<organism evidence="3 4">
    <name type="scientific">Legionella geestiana</name>
    <dbReference type="NCBI Taxonomy" id="45065"/>
    <lineage>
        <taxon>Bacteria</taxon>
        <taxon>Pseudomonadati</taxon>
        <taxon>Pseudomonadota</taxon>
        <taxon>Gammaproteobacteria</taxon>
        <taxon>Legionellales</taxon>
        <taxon>Legionellaceae</taxon>
        <taxon>Legionella</taxon>
    </lineage>
</organism>
<dbReference type="InterPro" id="IPR036691">
    <property type="entry name" value="Endo/exonu/phosph_ase_sf"/>
</dbReference>
<dbReference type="Proteomes" id="UP000054785">
    <property type="component" value="Unassembled WGS sequence"/>
</dbReference>
<dbReference type="Gene3D" id="3.60.10.10">
    <property type="entry name" value="Endonuclease/exonuclease/phosphatase"/>
    <property type="match status" value="1"/>
</dbReference>
<evidence type="ECO:0008006" key="5">
    <source>
        <dbReference type="Google" id="ProtNLM"/>
    </source>
</evidence>
<sequence length="600" mass="64484">MAASSSTITSTNEPQCQPWHPGLPSIEMAQNDYNQFYSDHVPVLFTGNVRGMPLSIVSWNVMEGDSYNGVAPLGQSSYGESPEQRSARYERIADAISRMLQTQRPDFFTLQEIRAYLPADDGSLGILPDGLWAAIAGRLAGTPYAAATYNGSIIDTAGNITLYNQEKFDFDEQGTPLPQGHRPPASLPRQYNQLGAHAVSFVTRSTEEDAPRRIKICNVHADYSDIPTNHESMIRSFISEAHEADSGAAVVGDFNCNALQPNSHELTIVTSAAPSIFRNGQIQGACAIDAAYYGNEAGQCEMPLLAHLDVRTGNPIPAGELVISEDTAGSMPQLQQNELRRFRLAMCPQGNPYHEAQARLDETFGKGFIRVMPAINMQNRSTMALVIGRHIYRDGLMAQLQGRGLQDSQIDDQHAGTAYRVVYLPQDSEQQSEVINEILQHYASQQHVQTGLQSAIKPETISGPTPSFVRNNAFTLAGGLSGIAGPALLAVGLLTIFPPAGLGLAGVIGIITAVAVVGGVIGVTAGRLIDSKRAEDTLTSHGKMSSLMPGTKSSPEGSVISGQRPVNTESPLNAQSGTTQNTSNKGISTPEKDRENPRPY</sequence>
<keyword evidence="4" id="KW-1185">Reference proteome</keyword>
<evidence type="ECO:0000256" key="1">
    <source>
        <dbReference type="SAM" id="MobiDB-lite"/>
    </source>
</evidence>
<dbReference type="SUPFAM" id="SSF56219">
    <property type="entry name" value="DNase I-like"/>
    <property type="match status" value="1"/>
</dbReference>
<proteinExistence type="predicted"/>
<evidence type="ECO:0000256" key="2">
    <source>
        <dbReference type="SAM" id="Phobius"/>
    </source>
</evidence>
<name>A0A0W0TK20_9GAMM</name>
<feature type="transmembrane region" description="Helical" evidence="2">
    <location>
        <begin position="503"/>
        <end position="523"/>
    </location>
</feature>
<feature type="region of interest" description="Disordered" evidence="1">
    <location>
        <begin position="1"/>
        <end position="23"/>
    </location>
</feature>
<feature type="compositionally biased region" description="Polar residues" evidence="1">
    <location>
        <begin position="551"/>
        <end position="587"/>
    </location>
</feature>
<feature type="transmembrane region" description="Helical" evidence="2">
    <location>
        <begin position="473"/>
        <end position="497"/>
    </location>
</feature>
<gene>
    <name evidence="3" type="ORF">Lgee_2231</name>
</gene>
<feature type="compositionally biased region" description="Polar residues" evidence="1">
    <location>
        <begin position="1"/>
        <end position="15"/>
    </location>
</feature>
<keyword evidence="2" id="KW-0472">Membrane</keyword>
<dbReference type="PATRIC" id="fig|45065.4.peg.2422"/>
<feature type="compositionally biased region" description="Basic and acidic residues" evidence="1">
    <location>
        <begin position="590"/>
        <end position="600"/>
    </location>
</feature>
<comment type="caution">
    <text evidence="3">The sequence shown here is derived from an EMBL/GenBank/DDBJ whole genome shotgun (WGS) entry which is preliminary data.</text>
</comment>